<accession>A0A4D6M5A7</accession>
<dbReference type="AlphaFoldDB" id="A0A4D6M5A7"/>
<sequence>MADEYEELLSCGSGWQVLRVQIECPPQCLADEFGSLGTLRTNYVRIGNSTWRYIVWSVIGFPHVFYKLWLVGGGSKGYLEVTI</sequence>
<dbReference type="Proteomes" id="UP000501690">
    <property type="component" value="Linkage Group LG6"/>
</dbReference>
<protein>
    <submittedName>
        <fullName evidence="1">Uncharacterized protein</fullName>
    </submittedName>
</protein>
<proteinExistence type="predicted"/>
<gene>
    <name evidence="1" type="ORF">DEO72_LG6g719</name>
</gene>
<evidence type="ECO:0000313" key="2">
    <source>
        <dbReference type="Proteomes" id="UP000501690"/>
    </source>
</evidence>
<organism evidence="1 2">
    <name type="scientific">Vigna unguiculata</name>
    <name type="common">Cowpea</name>
    <dbReference type="NCBI Taxonomy" id="3917"/>
    <lineage>
        <taxon>Eukaryota</taxon>
        <taxon>Viridiplantae</taxon>
        <taxon>Streptophyta</taxon>
        <taxon>Embryophyta</taxon>
        <taxon>Tracheophyta</taxon>
        <taxon>Spermatophyta</taxon>
        <taxon>Magnoliopsida</taxon>
        <taxon>eudicotyledons</taxon>
        <taxon>Gunneridae</taxon>
        <taxon>Pentapetalae</taxon>
        <taxon>rosids</taxon>
        <taxon>fabids</taxon>
        <taxon>Fabales</taxon>
        <taxon>Fabaceae</taxon>
        <taxon>Papilionoideae</taxon>
        <taxon>50 kb inversion clade</taxon>
        <taxon>NPAAA clade</taxon>
        <taxon>indigoferoid/millettioid clade</taxon>
        <taxon>Phaseoleae</taxon>
        <taxon>Vigna</taxon>
    </lineage>
</organism>
<keyword evidence="2" id="KW-1185">Reference proteome</keyword>
<name>A0A4D6M5A7_VIGUN</name>
<dbReference type="EMBL" id="CP039350">
    <property type="protein sequence ID" value="QCD96017.1"/>
    <property type="molecule type" value="Genomic_DNA"/>
</dbReference>
<reference evidence="1 2" key="1">
    <citation type="submission" date="2019-04" db="EMBL/GenBank/DDBJ databases">
        <title>An improved genome assembly and genetic linkage map for asparagus bean, Vigna unguiculata ssp. sesquipedialis.</title>
        <authorList>
            <person name="Xia Q."/>
            <person name="Zhang R."/>
            <person name="Dong Y."/>
        </authorList>
    </citation>
    <scope>NUCLEOTIDE SEQUENCE [LARGE SCALE GENOMIC DNA]</scope>
    <source>
        <tissue evidence="1">Leaf</tissue>
    </source>
</reference>
<evidence type="ECO:0000313" key="1">
    <source>
        <dbReference type="EMBL" id="QCD96017.1"/>
    </source>
</evidence>